<comment type="caution">
    <text evidence="1">The sequence shown here is derived from an EMBL/GenBank/DDBJ whole genome shotgun (WGS) entry which is preliminary data.</text>
</comment>
<dbReference type="OrthoDB" id="3873597at2"/>
<evidence type="ECO:0000313" key="2">
    <source>
        <dbReference type="Proteomes" id="UP000318416"/>
    </source>
</evidence>
<protein>
    <recommendedName>
        <fullName evidence="3">Protein ImuA</fullName>
    </recommendedName>
</protein>
<gene>
    <name evidence="1" type="ORF">FB465_2085</name>
</gene>
<dbReference type="RefSeq" id="WP_145789637.1">
    <property type="nucleotide sequence ID" value="NZ_BAAABR010000089.1"/>
</dbReference>
<keyword evidence="2" id="KW-1185">Reference proteome</keyword>
<evidence type="ECO:0008006" key="3">
    <source>
        <dbReference type="Google" id="ProtNLM"/>
    </source>
</evidence>
<dbReference type="Proteomes" id="UP000318416">
    <property type="component" value="Unassembled WGS sequence"/>
</dbReference>
<dbReference type="AlphaFoldDB" id="A0A561EN96"/>
<evidence type="ECO:0000313" key="1">
    <source>
        <dbReference type="EMBL" id="TWE17080.1"/>
    </source>
</evidence>
<proteinExistence type="predicted"/>
<dbReference type="EMBL" id="VIVR01000001">
    <property type="protein sequence ID" value="TWE17080.1"/>
    <property type="molecule type" value="Genomic_DNA"/>
</dbReference>
<sequence length="229" mass="23832">MSAGPEERLAGLLELTSPAARAREGAVQTIPVLPELAGLLPDGGLRPGTVTEVSDLGLLAALTAECRGWAAVIGMPELGLGALAGYGMDLQHLMLVDDPGEHWAEVFSALAPVVDLILLTPTTPLTPTLARRLSARLRQHRCAVLTPAHWPGAQLRLEVESHGWTGLGDGFGQLQSRRVAVRTAGRGGGLGRSAELLLPDEHGTVTALDGAEARQPDAGAFVDLAAVAY</sequence>
<accession>A0A561EN96</accession>
<name>A0A561EN96_9ACTN</name>
<organism evidence="1 2">
    <name type="scientific">Kitasatospora atroaurantiaca</name>
    <dbReference type="NCBI Taxonomy" id="285545"/>
    <lineage>
        <taxon>Bacteria</taxon>
        <taxon>Bacillati</taxon>
        <taxon>Actinomycetota</taxon>
        <taxon>Actinomycetes</taxon>
        <taxon>Kitasatosporales</taxon>
        <taxon>Streptomycetaceae</taxon>
        <taxon>Kitasatospora</taxon>
    </lineage>
</organism>
<reference evidence="1 2" key="1">
    <citation type="submission" date="2019-06" db="EMBL/GenBank/DDBJ databases">
        <title>Sequencing the genomes of 1000 actinobacteria strains.</title>
        <authorList>
            <person name="Klenk H.-P."/>
        </authorList>
    </citation>
    <scope>NUCLEOTIDE SEQUENCE [LARGE SCALE GENOMIC DNA]</scope>
    <source>
        <strain evidence="1 2">DSM 41649</strain>
    </source>
</reference>